<dbReference type="EMBL" id="JBHMAR010000001">
    <property type="protein sequence ID" value="MFB9733967.1"/>
    <property type="molecule type" value="Genomic_DNA"/>
</dbReference>
<dbReference type="Proteomes" id="UP001589703">
    <property type="component" value="Unassembled WGS sequence"/>
</dbReference>
<reference evidence="2 3" key="1">
    <citation type="submission" date="2024-09" db="EMBL/GenBank/DDBJ databases">
        <authorList>
            <person name="Sun Q."/>
            <person name="Mori K."/>
        </authorList>
    </citation>
    <scope>NUCLEOTIDE SEQUENCE [LARGE SCALE GENOMIC DNA]</scope>
    <source>
        <strain evidence="2 3">JCM 10918</strain>
    </source>
</reference>
<sequence length="114" mass="10819">MVAENRKAGAVAPMSGGPAAADVLGVPLGTFPGRRSTLRTVPVRGAAFDVGGALGAWLGGPTVDSGHGGVTALWAGDGLALAGVVVAAGSLGAGAARSRPAPTGADHRADRAAA</sequence>
<accession>A0ABV5V879</accession>
<evidence type="ECO:0000313" key="3">
    <source>
        <dbReference type="Proteomes" id="UP001589703"/>
    </source>
</evidence>
<feature type="region of interest" description="Disordered" evidence="1">
    <location>
        <begin position="93"/>
        <end position="114"/>
    </location>
</feature>
<name>A0ABV5V879_9ACTN</name>
<feature type="compositionally biased region" description="Basic and acidic residues" evidence="1">
    <location>
        <begin position="105"/>
        <end position="114"/>
    </location>
</feature>
<evidence type="ECO:0008006" key="4">
    <source>
        <dbReference type="Google" id="ProtNLM"/>
    </source>
</evidence>
<proteinExistence type="predicted"/>
<dbReference type="RefSeq" id="WP_247466545.1">
    <property type="nucleotide sequence ID" value="NZ_JBHMAR010000001.1"/>
</dbReference>
<comment type="caution">
    <text evidence="2">The sequence shown here is derived from an EMBL/GenBank/DDBJ whole genome shotgun (WGS) entry which is preliminary data.</text>
</comment>
<organism evidence="2 3">
    <name type="scientific">Streptomyces thermocoprophilus</name>
    <dbReference type="NCBI Taxonomy" id="78356"/>
    <lineage>
        <taxon>Bacteria</taxon>
        <taxon>Bacillati</taxon>
        <taxon>Actinomycetota</taxon>
        <taxon>Actinomycetes</taxon>
        <taxon>Kitasatosporales</taxon>
        <taxon>Streptomycetaceae</taxon>
        <taxon>Streptomyces</taxon>
    </lineage>
</organism>
<evidence type="ECO:0000313" key="2">
    <source>
        <dbReference type="EMBL" id="MFB9733967.1"/>
    </source>
</evidence>
<evidence type="ECO:0000256" key="1">
    <source>
        <dbReference type="SAM" id="MobiDB-lite"/>
    </source>
</evidence>
<keyword evidence="3" id="KW-1185">Reference proteome</keyword>
<gene>
    <name evidence="2" type="ORF">ACFFRO_02200</name>
</gene>
<protein>
    <recommendedName>
        <fullName evidence="4">MFS transporter</fullName>
    </recommendedName>
</protein>